<dbReference type="AlphaFoldDB" id="A0A4Y2HGP7"/>
<accession>A0A4Y2HGP7</accession>
<protein>
    <submittedName>
        <fullName evidence="1">Uncharacterized protein</fullName>
    </submittedName>
</protein>
<reference evidence="1 2" key="1">
    <citation type="journal article" date="2019" name="Sci. Rep.">
        <title>Orb-weaving spider Araneus ventricosus genome elucidates the spidroin gene catalogue.</title>
        <authorList>
            <person name="Kono N."/>
            <person name="Nakamura H."/>
            <person name="Ohtoshi R."/>
            <person name="Moran D.A.P."/>
            <person name="Shinohara A."/>
            <person name="Yoshida Y."/>
            <person name="Fujiwara M."/>
            <person name="Mori M."/>
            <person name="Tomita M."/>
            <person name="Arakawa K."/>
        </authorList>
    </citation>
    <scope>NUCLEOTIDE SEQUENCE [LARGE SCALE GENOMIC DNA]</scope>
</reference>
<gene>
    <name evidence="1" type="ORF">AVEN_78802_1</name>
</gene>
<comment type="caution">
    <text evidence="1">The sequence shown here is derived from an EMBL/GenBank/DDBJ whole genome shotgun (WGS) entry which is preliminary data.</text>
</comment>
<name>A0A4Y2HGP7_ARAVE</name>
<proteinExistence type="predicted"/>
<keyword evidence="2" id="KW-1185">Reference proteome</keyword>
<dbReference type="Proteomes" id="UP000499080">
    <property type="component" value="Unassembled WGS sequence"/>
</dbReference>
<organism evidence="1 2">
    <name type="scientific">Araneus ventricosus</name>
    <name type="common">Orbweaver spider</name>
    <name type="synonym">Epeira ventricosa</name>
    <dbReference type="NCBI Taxonomy" id="182803"/>
    <lineage>
        <taxon>Eukaryota</taxon>
        <taxon>Metazoa</taxon>
        <taxon>Ecdysozoa</taxon>
        <taxon>Arthropoda</taxon>
        <taxon>Chelicerata</taxon>
        <taxon>Arachnida</taxon>
        <taxon>Araneae</taxon>
        <taxon>Araneomorphae</taxon>
        <taxon>Entelegynae</taxon>
        <taxon>Araneoidea</taxon>
        <taxon>Araneidae</taxon>
        <taxon>Araneus</taxon>
    </lineage>
</organism>
<sequence length="67" mass="7365">MDKNTNDELLRRPLAIGVLKWTKFSVKGPTRPTAFSPLSEQQPAEIRSTSIEVTWPVTAGSGVRGLK</sequence>
<dbReference type="EMBL" id="BGPR01001928">
    <property type="protein sequence ID" value="GBM64420.1"/>
    <property type="molecule type" value="Genomic_DNA"/>
</dbReference>
<evidence type="ECO:0000313" key="2">
    <source>
        <dbReference type="Proteomes" id="UP000499080"/>
    </source>
</evidence>
<evidence type="ECO:0000313" key="1">
    <source>
        <dbReference type="EMBL" id="GBM64420.1"/>
    </source>
</evidence>